<comment type="caution">
    <text evidence="2">The sequence shown here is derived from an EMBL/GenBank/DDBJ whole genome shotgun (WGS) entry which is preliminary data.</text>
</comment>
<feature type="transmembrane region" description="Helical" evidence="1">
    <location>
        <begin position="136"/>
        <end position="155"/>
    </location>
</feature>
<organism evidence="2 3">
    <name type="scientific">Acidisoma silvae</name>
    <dbReference type="NCBI Taxonomy" id="2802396"/>
    <lineage>
        <taxon>Bacteria</taxon>
        <taxon>Pseudomonadati</taxon>
        <taxon>Pseudomonadota</taxon>
        <taxon>Alphaproteobacteria</taxon>
        <taxon>Acetobacterales</taxon>
        <taxon>Acidocellaceae</taxon>
        <taxon>Acidisoma</taxon>
    </lineage>
</organism>
<dbReference type="Proteomes" id="UP000708298">
    <property type="component" value="Unassembled WGS sequence"/>
</dbReference>
<gene>
    <name evidence="2" type="ORF">ASILVAE211_16170</name>
</gene>
<proteinExistence type="predicted"/>
<reference evidence="2" key="1">
    <citation type="journal article" date="2021" name="Microorganisms">
        <title>Acidisoma silvae sp. nov. and Acidisomacellulosilytica sp. nov., Two Acidophilic Bacteria Isolated from Decaying Wood, Hydrolyzing Cellulose and Producing Poly-3-hydroxybutyrate.</title>
        <authorList>
            <person name="Mieszkin S."/>
            <person name="Pouder E."/>
            <person name="Uroz S."/>
            <person name="Simon-Colin C."/>
            <person name="Alain K."/>
        </authorList>
    </citation>
    <scope>NUCLEOTIDE SEQUENCE</scope>
    <source>
        <strain evidence="2">HW T2.11</strain>
    </source>
</reference>
<feature type="transmembrane region" description="Helical" evidence="1">
    <location>
        <begin position="110"/>
        <end position="130"/>
    </location>
</feature>
<evidence type="ECO:0008006" key="4">
    <source>
        <dbReference type="Google" id="ProtNLM"/>
    </source>
</evidence>
<dbReference type="AlphaFoldDB" id="A0A963YUU8"/>
<keyword evidence="1" id="KW-0472">Membrane</keyword>
<feature type="transmembrane region" description="Helical" evidence="1">
    <location>
        <begin position="71"/>
        <end position="89"/>
    </location>
</feature>
<feature type="transmembrane region" description="Helical" evidence="1">
    <location>
        <begin position="167"/>
        <end position="192"/>
    </location>
</feature>
<keyword evidence="1" id="KW-1133">Transmembrane helix</keyword>
<evidence type="ECO:0000256" key="1">
    <source>
        <dbReference type="SAM" id="Phobius"/>
    </source>
</evidence>
<dbReference type="EMBL" id="JAESVB010000007">
    <property type="protein sequence ID" value="MCB8876728.1"/>
    <property type="molecule type" value="Genomic_DNA"/>
</dbReference>
<keyword evidence="1" id="KW-0812">Transmembrane</keyword>
<reference evidence="2" key="2">
    <citation type="submission" date="2021-01" db="EMBL/GenBank/DDBJ databases">
        <authorList>
            <person name="Mieszkin S."/>
            <person name="Pouder E."/>
            <person name="Alain K."/>
        </authorList>
    </citation>
    <scope>NUCLEOTIDE SEQUENCE</scope>
    <source>
        <strain evidence="2">HW T2.11</strain>
    </source>
</reference>
<name>A0A963YUU8_9PROT</name>
<accession>A0A963YUU8</accession>
<feature type="transmembrane region" description="Helical" evidence="1">
    <location>
        <begin position="40"/>
        <end position="59"/>
    </location>
</feature>
<sequence length="201" mass="21228">MMGQGMNAKPGRANILRGIVLICRGKATGLAEIGNGPDPFLSSLAPMIAFPLVGCVLMGMQGRVLDGITDFLASLVAILAPPVLSFSLARRWGKEAGWFRFATAFNWCQWILPVLGAVLVVLAGIMVQAGLPLRPIVIVLCCLLLAYAFWLHWFLARHALALTIGRAILLVLIINLLTIALVAGPQLIAMAAGGASPLPPG</sequence>
<keyword evidence="3" id="KW-1185">Reference proteome</keyword>
<evidence type="ECO:0000313" key="2">
    <source>
        <dbReference type="EMBL" id="MCB8876728.1"/>
    </source>
</evidence>
<evidence type="ECO:0000313" key="3">
    <source>
        <dbReference type="Proteomes" id="UP000708298"/>
    </source>
</evidence>
<protein>
    <recommendedName>
        <fullName evidence="4">Yip1 domain-containing protein</fullName>
    </recommendedName>
</protein>